<reference evidence="7 8" key="1">
    <citation type="journal article" date="2016" name="Mol. Biol. Evol.">
        <title>Comparative Genomics of Early-Diverging Mushroom-Forming Fungi Provides Insights into the Origins of Lignocellulose Decay Capabilities.</title>
        <authorList>
            <person name="Nagy L.G."/>
            <person name="Riley R."/>
            <person name="Tritt A."/>
            <person name="Adam C."/>
            <person name="Daum C."/>
            <person name="Floudas D."/>
            <person name="Sun H."/>
            <person name="Yadav J.S."/>
            <person name="Pangilinan J."/>
            <person name="Larsson K.H."/>
            <person name="Matsuura K."/>
            <person name="Barry K."/>
            <person name="Labutti K."/>
            <person name="Kuo R."/>
            <person name="Ohm R.A."/>
            <person name="Bhattacharya S.S."/>
            <person name="Shirouzu T."/>
            <person name="Yoshinaga Y."/>
            <person name="Martin F.M."/>
            <person name="Grigoriev I.V."/>
            <person name="Hibbett D.S."/>
        </authorList>
    </citation>
    <scope>NUCLEOTIDE SEQUENCE [LARGE SCALE GENOMIC DNA]</scope>
    <source>
        <strain evidence="7 8">HHB14362 ss-1</strain>
    </source>
</reference>
<dbReference type="Proteomes" id="UP000076761">
    <property type="component" value="Unassembled WGS sequence"/>
</dbReference>
<evidence type="ECO:0000256" key="1">
    <source>
        <dbReference type="ARBA" id="ARBA00022723"/>
    </source>
</evidence>
<dbReference type="PROSITE" id="PS01358">
    <property type="entry name" value="ZF_RANBP2_1"/>
    <property type="match status" value="2"/>
</dbReference>
<dbReference type="OrthoDB" id="448399at2759"/>
<feature type="domain" description="RanBP2-type" evidence="6">
    <location>
        <begin position="276"/>
        <end position="307"/>
    </location>
</feature>
<keyword evidence="2 4" id="KW-0863">Zinc-finger</keyword>
<gene>
    <name evidence="7" type="ORF">NEOLEDRAFT_1137208</name>
</gene>
<dbReference type="Gene3D" id="4.10.1060.10">
    <property type="entry name" value="Zinc finger, RanBP2-type"/>
    <property type="match status" value="2"/>
</dbReference>
<dbReference type="AlphaFoldDB" id="A0A165QYH3"/>
<keyword evidence="8" id="KW-1185">Reference proteome</keyword>
<feature type="region of interest" description="Disordered" evidence="5">
    <location>
        <begin position="570"/>
        <end position="604"/>
    </location>
</feature>
<dbReference type="STRING" id="1314782.A0A165QYH3"/>
<evidence type="ECO:0000256" key="3">
    <source>
        <dbReference type="ARBA" id="ARBA00022833"/>
    </source>
</evidence>
<feature type="compositionally biased region" description="Polar residues" evidence="5">
    <location>
        <begin position="570"/>
        <end position="598"/>
    </location>
</feature>
<evidence type="ECO:0000313" key="7">
    <source>
        <dbReference type="EMBL" id="KZT23061.1"/>
    </source>
</evidence>
<organism evidence="7 8">
    <name type="scientific">Neolentinus lepideus HHB14362 ss-1</name>
    <dbReference type="NCBI Taxonomy" id="1314782"/>
    <lineage>
        <taxon>Eukaryota</taxon>
        <taxon>Fungi</taxon>
        <taxon>Dikarya</taxon>
        <taxon>Basidiomycota</taxon>
        <taxon>Agaricomycotina</taxon>
        <taxon>Agaricomycetes</taxon>
        <taxon>Gloeophyllales</taxon>
        <taxon>Gloeophyllaceae</taxon>
        <taxon>Neolentinus</taxon>
    </lineage>
</organism>
<keyword evidence="3" id="KW-0862">Zinc</keyword>
<keyword evidence="1" id="KW-0479">Metal-binding</keyword>
<dbReference type="SMART" id="SM00547">
    <property type="entry name" value="ZnF_RBZ"/>
    <property type="match status" value="2"/>
</dbReference>
<proteinExistence type="predicted"/>
<dbReference type="InParanoid" id="A0A165QYH3"/>
<feature type="region of interest" description="Disordered" evidence="5">
    <location>
        <begin position="506"/>
        <end position="535"/>
    </location>
</feature>
<dbReference type="PROSITE" id="PS50199">
    <property type="entry name" value="ZF_RANBP2_2"/>
    <property type="match status" value="1"/>
</dbReference>
<dbReference type="GO" id="GO:0003729">
    <property type="term" value="F:mRNA binding"/>
    <property type="evidence" value="ECO:0007669"/>
    <property type="project" value="TreeGrafter"/>
</dbReference>
<evidence type="ECO:0000256" key="2">
    <source>
        <dbReference type="ARBA" id="ARBA00022771"/>
    </source>
</evidence>
<evidence type="ECO:0000259" key="6">
    <source>
        <dbReference type="PROSITE" id="PS50199"/>
    </source>
</evidence>
<feature type="region of interest" description="Disordered" evidence="5">
    <location>
        <begin position="1"/>
        <end position="25"/>
    </location>
</feature>
<dbReference type="PANTHER" id="PTHR23111:SF40">
    <property type="entry name" value="RNA-BINDING PROTEIN INVOLVED IN HETEROCHROMATIN ASSEMBLY-RELATED"/>
    <property type="match status" value="1"/>
</dbReference>
<name>A0A165QYH3_9AGAM</name>
<evidence type="ECO:0000256" key="5">
    <source>
        <dbReference type="SAM" id="MobiDB-lite"/>
    </source>
</evidence>
<protein>
    <recommendedName>
        <fullName evidence="6">RanBP2-type domain-containing protein</fullName>
    </recommendedName>
</protein>
<dbReference type="InterPro" id="IPR036443">
    <property type="entry name" value="Znf_RanBP2_sf"/>
</dbReference>
<feature type="compositionally biased region" description="Polar residues" evidence="5">
    <location>
        <begin position="16"/>
        <end position="25"/>
    </location>
</feature>
<dbReference type="PANTHER" id="PTHR23111">
    <property type="entry name" value="ZINC FINGER PROTEIN"/>
    <property type="match status" value="1"/>
</dbReference>
<evidence type="ECO:0000313" key="8">
    <source>
        <dbReference type="Proteomes" id="UP000076761"/>
    </source>
</evidence>
<dbReference type="EMBL" id="KV425589">
    <property type="protein sequence ID" value="KZT23061.1"/>
    <property type="molecule type" value="Genomic_DNA"/>
</dbReference>
<dbReference type="SUPFAM" id="SSF90209">
    <property type="entry name" value="Ran binding protein zinc finger-like"/>
    <property type="match status" value="2"/>
</dbReference>
<dbReference type="GO" id="GO:0008270">
    <property type="term" value="F:zinc ion binding"/>
    <property type="evidence" value="ECO:0007669"/>
    <property type="project" value="UniProtKB-KW"/>
</dbReference>
<feature type="region of interest" description="Disordered" evidence="5">
    <location>
        <begin position="215"/>
        <end position="235"/>
    </location>
</feature>
<sequence>MPSSSRSQLALPALDQSFTPAASNQPTRPIIRVMAPAEDGWSRVQQDCHEYPTIIDTVRPRQAPASGCSVVMPGADCIDAPSTAYESFLAQRSRVVRMFNLPPAASSFLSAVFCPSFDGPEQNGMGLSAPVTMWSIREGYCGPRPDEEESVWAVFRTHNEAVAALALDGALLSVVPALEHELLPFQKLQRFELSGPTPAMHILSAPALYIPPSPATSLPSLSPTRKTRPTSLRSSLSTNDMHAMYDATRLPQVDRPPVSGSYTLSTNPPAARANFRMGDWMCPAPNCAVHNFQRNLSCIGCGSARPVDRYSSPEPRSPIAWSAQNRVCPSPRFMGMQNFHPGMSQPPLSPLQSTSAPLDLNRLVKSQPAPHSPLGPKTPAYPILTPSGRALAAGGKVQNVSIDPFSPCLMWWPDNEPLPEQSQIRPSGLIGVQHPPILNTGNRGPIEHQPGDWVCGKCSYLNWRRRKVCQTCFPYAEGNGDSISAAVQAERIALLASVIAKEAHPTSAQMPPAMASHGASMHQSHPVAPQPQPRSSLFIDISPELRSTQSRTDLPSDDTSLYMSSRTIYQTSGHSQPSTPSSTNPAHTNFPQNRQTTGPAAPLLPSFLHDMVRSPSLSPASTSSAFSLEDFDESFSLHGPAQPRQERKLVSKSSFSSLGGGNIWRLDGEESKALSTVNQLERQFALVDISR</sequence>
<evidence type="ECO:0000256" key="4">
    <source>
        <dbReference type="PROSITE-ProRule" id="PRU00322"/>
    </source>
</evidence>
<accession>A0A165QYH3</accession>
<dbReference type="InterPro" id="IPR001876">
    <property type="entry name" value="Znf_RanBP2"/>
</dbReference>